<proteinExistence type="predicted"/>
<dbReference type="InterPro" id="IPR029058">
    <property type="entry name" value="AB_hydrolase_fold"/>
</dbReference>
<dbReference type="PANTHER" id="PTHR12277:SF79">
    <property type="entry name" value="XAA-PRO DIPEPTIDYL-PEPTIDASE-RELATED"/>
    <property type="match status" value="1"/>
</dbReference>
<gene>
    <name evidence="2" type="ORF">SAMN04489745_2038</name>
</gene>
<dbReference type="PANTHER" id="PTHR12277">
    <property type="entry name" value="ALPHA/BETA HYDROLASE DOMAIN-CONTAINING PROTEIN"/>
    <property type="match status" value="1"/>
</dbReference>
<evidence type="ECO:0000313" key="2">
    <source>
        <dbReference type="EMBL" id="SEC09096.1"/>
    </source>
</evidence>
<accession>A0A1H4PNV6</accession>
<dbReference type="Gene3D" id="3.40.50.1820">
    <property type="entry name" value="alpha/beta hydrolase"/>
    <property type="match status" value="1"/>
</dbReference>
<reference evidence="2 3" key="1">
    <citation type="submission" date="2016-10" db="EMBL/GenBank/DDBJ databases">
        <authorList>
            <person name="de Groot N.N."/>
        </authorList>
    </citation>
    <scope>NUCLEOTIDE SEQUENCE [LARGE SCALE GENOMIC DNA]</scope>
    <source>
        <strain evidence="2 3">DSM 10495</strain>
    </source>
</reference>
<dbReference type="AlphaFoldDB" id="A0A1H4PNV6"/>
<dbReference type="GO" id="GO:0006508">
    <property type="term" value="P:proteolysis"/>
    <property type="evidence" value="ECO:0007669"/>
    <property type="project" value="InterPro"/>
</dbReference>
<sequence>MDEQSSTGRGHGFFRIAGLGVASALAATALLGAGSSALAAYFARRIITPDRVKSQGEELLAVVQGDHGPEAIFRATAENTGDGVYSFHFDGDAGLARIGRITSYSPLEGTVQREIEEIYSGSLDRVRWGRWGGATYPDPSALGIDFEEVLLRDEIGDFPAWLVPAPQDASGAAHRKHAAPGGQNVWAIMVHGRGATRMEGLRALPVVQELGLTSLLISYRNDGEAPPADAGRYGLGSTEWREVEAAIAYALDHGATDVVLFGWSMGGAVSLQAADQARNRHAIRALVLDAPVIDWVDVLAFQARLNRIPAEVGRYGQFMLSHPLGRRLTGLSAPVDLKSMDWVTRSIELRTPTLILHSVDDDFVPYGPSEKLAAKNPEMVTFVPFQKARHTREWNVDRERWEATVREWLGAQLEERKGPAAAV</sequence>
<keyword evidence="2" id="KW-0378">Hydrolase</keyword>
<organism evidence="2 3">
    <name type="scientific">Arthrobacter woluwensis</name>
    <dbReference type="NCBI Taxonomy" id="156980"/>
    <lineage>
        <taxon>Bacteria</taxon>
        <taxon>Bacillati</taxon>
        <taxon>Actinomycetota</taxon>
        <taxon>Actinomycetes</taxon>
        <taxon>Micrococcales</taxon>
        <taxon>Micrococcaceae</taxon>
        <taxon>Arthrobacter</taxon>
    </lineage>
</organism>
<dbReference type="Proteomes" id="UP000182652">
    <property type="component" value="Unassembled WGS sequence"/>
</dbReference>
<evidence type="ECO:0000259" key="1">
    <source>
        <dbReference type="Pfam" id="PF00326"/>
    </source>
</evidence>
<dbReference type="InterPro" id="IPR001375">
    <property type="entry name" value="Peptidase_S9_cat"/>
</dbReference>
<keyword evidence="3" id="KW-1185">Reference proteome</keyword>
<dbReference type="GO" id="GO:0008236">
    <property type="term" value="F:serine-type peptidase activity"/>
    <property type="evidence" value="ECO:0007669"/>
    <property type="project" value="InterPro"/>
</dbReference>
<protein>
    <submittedName>
        <fullName evidence="2">Alpha/beta hydrolase family protein</fullName>
    </submittedName>
</protein>
<dbReference type="STRING" id="156980.SAMN04489745_2038"/>
<dbReference type="Pfam" id="PF00326">
    <property type="entry name" value="Peptidase_S9"/>
    <property type="match status" value="1"/>
</dbReference>
<feature type="domain" description="Peptidase S9 prolyl oligopeptidase catalytic" evidence="1">
    <location>
        <begin position="229"/>
        <end position="414"/>
    </location>
</feature>
<name>A0A1H4PNV6_9MICC</name>
<dbReference type="RefSeq" id="WP_174521253.1">
    <property type="nucleotide sequence ID" value="NZ_FNSN01000003.1"/>
</dbReference>
<dbReference type="SUPFAM" id="SSF53474">
    <property type="entry name" value="alpha/beta-Hydrolases"/>
    <property type="match status" value="1"/>
</dbReference>
<dbReference type="EMBL" id="FNSN01000003">
    <property type="protein sequence ID" value="SEC09096.1"/>
    <property type="molecule type" value="Genomic_DNA"/>
</dbReference>
<evidence type="ECO:0000313" key="3">
    <source>
        <dbReference type="Proteomes" id="UP000182652"/>
    </source>
</evidence>